<dbReference type="Proteomes" id="UP000504636">
    <property type="component" value="Unplaced"/>
</dbReference>
<dbReference type="RefSeq" id="XP_033571137.1">
    <property type="nucleotide sequence ID" value="XM_033721038.1"/>
</dbReference>
<feature type="compositionally biased region" description="Acidic residues" evidence="2">
    <location>
        <begin position="9"/>
        <end position="27"/>
    </location>
</feature>
<dbReference type="InterPro" id="IPR016197">
    <property type="entry name" value="Chromo-like_dom_sf"/>
</dbReference>
<reference evidence="4 6" key="1">
    <citation type="journal article" date="2020" name="Stud. Mycol.">
        <title>101 Dothideomycetes genomes: a test case for predicting lifestyles and emergence of pathogens.</title>
        <authorList>
            <person name="Haridas S."/>
            <person name="Albert R."/>
            <person name="Binder M."/>
            <person name="Bloem J."/>
            <person name="Labutti K."/>
            <person name="Salamov A."/>
            <person name="Andreopoulos B."/>
            <person name="Baker S."/>
            <person name="Barry K."/>
            <person name="Bills G."/>
            <person name="Bluhm B."/>
            <person name="Cannon C."/>
            <person name="Castanera R."/>
            <person name="Culley D."/>
            <person name="Daum C."/>
            <person name="Ezra D."/>
            <person name="Gonzalez J."/>
            <person name="Henrissat B."/>
            <person name="Kuo A."/>
            <person name="Liang C."/>
            <person name="Lipzen A."/>
            <person name="Lutzoni F."/>
            <person name="Magnuson J."/>
            <person name="Mondo S."/>
            <person name="Nolan M."/>
            <person name="Ohm R."/>
            <person name="Pangilinan J."/>
            <person name="Park H.-J."/>
            <person name="Ramirez L."/>
            <person name="Alfaro M."/>
            <person name="Sun H."/>
            <person name="Tritt A."/>
            <person name="Yoshinaga Y."/>
            <person name="Zwiers L.-H."/>
            <person name="Turgeon B."/>
            <person name="Goodwin S."/>
            <person name="Spatafora J."/>
            <person name="Crous P."/>
            <person name="Grigoriev I."/>
        </authorList>
    </citation>
    <scope>NUCLEOTIDE SEQUENCE</scope>
    <source>
        <strain evidence="4 6">CBS 304.34</strain>
    </source>
</reference>
<feature type="compositionally biased region" description="Low complexity" evidence="2">
    <location>
        <begin position="160"/>
        <end position="173"/>
    </location>
</feature>
<feature type="compositionally biased region" description="Low complexity" evidence="2">
    <location>
        <begin position="118"/>
        <end position="129"/>
    </location>
</feature>
<comment type="subunit">
    <text evidence="1">Component of the NuA4 histone acetyltransferase complex.</text>
</comment>
<keyword evidence="5" id="KW-1185">Reference proteome</keyword>
<feature type="compositionally biased region" description="Polar residues" evidence="2">
    <location>
        <begin position="59"/>
        <end position="84"/>
    </location>
</feature>
<reference evidence="6" key="3">
    <citation type="submission" date="2025-04" db="UniProtKB">
        <authorList>
            <consortium name="RefSeq"/>
        </authorList>
    </citation>
    <scope>IDENTIFICATION</scope>
    <source>
        <strain evidence="6">CBS 304.34</strain>
    </source>
</reference>
<evidence type="ECO:0000313" key="4">
    <source>
        <dbReference type="EMBL" id="KAF2804173.1"/>
    </source>
</evidence>
<dbReference type="EMBL" id="MU003714">
    <property type="protein sequence ID" value="KAF2804173.1"/>
    <property type="molecule type" value="Genomic_DNA"/>
</dbReference>
<feature type="compositionally biased region" description="Acidic residues" evidence="2">
    <location>
        <begin position="42"/>
        <end position="56"/>
    </location>
</feature>
<name>A0A6A6Y6M4_9PEZI</name>
<dbReference type="GeneID" id="54461931"/>
<evidence type="ECO:0000313" key="5">
    <source>
        <dbReference type="Proteomes" id="UP000504636"/>
    </source>
</evidence>
<feature type="compositionally biased region" description="Basic residues" evidence="2">
    <location>
        <begin position="96"/>
        <end position="105"/>
    </location>
</feature>
<organism evidence="4">
    <name type="scientific">Mytilinidion resinicola</name>
    <dbReference type="NCBI Taxonomy" id="574789"/>
    <lineage>
        <taxon>Eukaryota</taxon>
        <taxon>Fungi</taxon>
        <taxon>Dikarya</taxon>
        <taxon>Ascomycota</taxon>
        <taxon>Pezizomycotina</taxon>
        <taxon>Dothideomycetes</taxon>
        <taxon>Pleosporomycetidae</taxon>
        <taxon>Mytilinidiales</taxon>
        <taxon>Mytilinidiaceae</taxon>
        <taxon>Mytilinidion</taxon>
    </lineage>
</organism>
<evidence type="ECO:0000256" key="1">
    <source>
        <dbReference type="ARBA" id="ARBA00011353"/>
    </source>
</evidence>
<feature type="domain" description="Chromo" evidence="3">
    <location>
        <begin position="202"/>
        <end position="266"/>
    </location>
</feature>
<evidence type="ECO:0000256" key="2">
    <source>
        <dbReference type="SAM" id="MobiDB-lite"/>
    </source>
</evidence>
<dbReference type="Gene3D" id="2.40.50.40">
    <property type="match status" value="1"/>
</dbReference>
<dbReference type="SUPFAM" id="SSF54160">
    <property type="entry name" value="Chromo domain-like"/>
    <property type="match status" value="1"/>
</dbReference>
<dbReference type="InterPro" id="IPR000953">
    <property type="entry name" value="Chromo/chromo_shadow_dom"/>
</dbReference>
<proteinExistence type="predicted"/>
<evidence type="ECO:0000313" key="6">
    <source>
        <dbReference type="RefSeq" id="XP_033571137.1"/>
    </source>
</evidence>
<dbReference type="PROSITE" id="PS50013">
    <property type="entry name" value="CHROMO_2"/>
    <property type="match status" value="1"/>
</dbReference>
<feature type="compositionally biased region" description="Acidic residues" evidence="2">
    <location>
        <begin position="186"/>
        <end position="200"/>
    </location>
</feature>
<accession>A0A6A6Y6M4</accession>
<sequence length="286" mass="31561">MAQSGDAGSGEEGDEDEAMDDEDEEEIDVAKTGVYGPVDQDLNNDNEENEESDEEESRPLTSKQRIPQISLQSPLPNRNRSGKQLSRARSSSSNSIRRHISRKKPANALPTPTWRGKNSLLNSTSTSTTPQASSALQLRAENERKRSAQTQSTSNKKPRSSMSDSAQSASNISLAADPKPASVGSEDADQEEEEESDYEDELVAEEILNVSVTFPGNRLPGKISYLVKWAHSDGQPSWEDAKQLGKLEVLIGSFHQKYQECPDPKVLSRMENNPKRADWRFIKGGD</sequence>
<dbReference type="GO" id="GO:0006338">
    <property type="term" value="P:chromatin remodeling"/>
    <property type="evidence" value="ECO:0007669"/>
    <property type="project" value="UniProtKB-ARBA"/>
</dbReference>
<dbReference type="CDD" id="cd00024">
    <property type="entry name" value="CD_CSD"/>
    <property type="match status" value="1"/>
</dbReference>
<evidence type="ECO:0000259" key="3">
    <source>
        <dbReference type="PROSITE" id="PS50013"/>
    </source>
</evidence>
<feature type="region of interest" description="Disordered" evidence="2">
    <location>
        <begin position="1"/>
        <end position="200"/>
    </location>
</feature>
<reference evidence="6" key="2">
    <citation type="submission" date="2020-04" db="EMBL/GenBank/DDBJ databases">
        <authorList>
            <consortium name="NCBI Genome Project"/>
        </authorList>
    </citation>
    <scope>NUCLEOTIDE SEQUENCE</scope>
    <source>
        <strain evidence="6">CBS 304.34</strain>
    </source>
</reference>
<gene>
    <name evidence="4 6" type="ORF">BDZ99DRAFT_467545</name>
</gene>
<protein>
    <recommendedName>
        <fullName evidence="3">Chromo domain-containing protein</fullName>
    </recommendedName>
</protein>
<dbReference type="AlphaFoldDB" id="A0A6A6Y6M4"/>